<proteinExistence type="predicted"/>
<dbReference type="RefSeq" id="WP_036182884.1">
    <property type="nucleotide sequence ID" value="NZ_AVDA01000003.1"/>
</dbReference>
<comment type="caution">
    <text evidence="5">The sequence shown here is derived from an EMBL/GenBank/DDBJ whole genome shotgun (WGS) entry which is preliminary data.</text>
</comment>
<dbReference type="AlphaFoldDB" id="A0A0A3IB54"/>
<dbReference type="Gene3D" id="3.30.70.360">
    <property type="match status" value="1"/>
</dbReference>
<evidence type="ECO:0000256" key="3">
    <source>
        <dbReference type="SAM" id="Coils"/>
    </source>
</evidence>
<dbReference type="EMBL" id="JPVN01000003">
    <property type="protein sequence ID" value="KGR80048.1"/>
    <property type="molecule type" value="Genomic_DNA"/>
</dbReference>
<reference evidence="5 6" key="1">
    <citation type="submission" date="2014-02" db="EMBL/GenBank/DDBJ databases">
        <title>Draft genome sequence of Lysinibacillus manganicus DSM 26584T.</title>
        <authorList>
            <person name="Zhang F."/>
            <person name="Wang G."/>
            <person name="Zhang L."/>
        </authorList>
    </citation>
    <scope>NUCLEOTIDE SEQUENCE [LARGE SCALE GENOMIC DNA]</scope>
    <source>
        <strain evidence="5 6">DSM 26584</strain>
    </source>
</reference>
<evidence type="ECO:0000259" key="4">
    <source>
        <dbReference type="Pfam" id="PF07687"/>
    </source>
</evidence>
<dbReference type="eggNOG" id="COG0624">
    <property type="taxonomic scope" value="Bacteria"/>
</dbReference>
<keyword evidence="2" id="KW-0378">Hydrolase</keyword>
<keyword evidence="1" id="KW-0479">Metal-binding</keyword>
<protein>
    <submittedName>
        <fullName evidence="5">Peptidase M20</fullName>
    </submittedName>
</protein>
<dbReference type="Pfam" id="PF01546">
    <property type="entry name" value="Peptidase_M20"/>
    <property type="match status" value="1"/>
</dbReference>
<dbReference type="InterPro" id="IPR011650">
    <property type="entry name" value="Peptidase_M20_dimer"/>
</dbReference>
<dbReference type="OrthoDB" id="9783294at2"/>
<sequence length="424" mass="45439">MFKETDMEKIVVSEQVNSLYNVLISNSQVEKALSFLKDDNDQTTEEQIELTAIEAPTFMEEVKGVWYREKLEELGIQDIEVDEVGNVFGIRPGSGDGPKLVVCAHLDTVFPKGTDVIAKRIDGKVYAPGIADDGRGLAVVLSLTRALNEANIQTVGDLIIGATVGEEGLGDLRGVKTLFKNRDDIDGFISIEPGEPSRITYLGTGSKRYKVTYQGPGGHSFGAFGTPNPIHAMGRAIAKIADIETPSNPKTTFNVGLIEGGTSINTISEKAEMFIDLRSNSQEELKKLEDKVLNIINQAKDEENHRWNQSDDITVNIEQVGDRPAGTQSPDAIIVQAAAAAASTLGFEPDSTPASSTDSNIPISLGIPAVTLGGGGDYGGIHTLNEYYDPTDAYYGVQNTLLTVLGLVGVEGVSEPLLAKRGNL</sequence>
<dbReference type="InterPro" id="IPR050072">
    <property type="entry name" value="Peptidase_M20A"/>
</dbReference>
<keyword evidence="3" id="KW-0175">Coiled coil</keyword>
<keyword evidence="6" id="KW-1185">Reference proteome</keyword>
<dbReference type="GO" id="GO:0046872">
    <property type="term" value="F:metal ion binding"/>
    <property type="evidence" value="ECO:0007669"/>
    <property type="project" value="UniProtKB-KW"/>
</dbReference>
<gene>
    <name evidence="5" type="ORF">CD29_03600</name>
</gene>
<dbReference type="InterPro" id="IPR002933">
    <property type="entry name" value="Peptidase_M20"/>
</dbReference>
<dbReference type="InterPro" id="IPR036264">
    <property type="entry name" value="Bact_exopeptidase_dim_dom"/>
</dbReference>
<dbReference type="SUPFAM" id="SSF53187">
    <property type="entry name" value="Zn-dependent exopeptidases"/>
    <property type="match status" value="1"/>
</dbReference>
<feature type="coiled-coil region" evidence="3">
    <location>
        <begin position="271"/>
        <end position="305"/>
    </location>
</feature>
<dbReference type="SUPFAM" id="SSF55031">
    <property type="entry name" value="Bacterial exopeptidase dimerisation domain"/>
    <property type="match status" value="1"/>
</dbReference>
<accession>A0A0A3IB54</accession>
<dbReference type="PANTHER" id="PTHR43808">
    <property type="entry name" value="ACETYLORNITHINE DEACETYLASE"/>
    <property type="match status" value="1"/>
</dbReference>
<evidence type="ECO:0000256" key="1">
    <source>
        <dbReference type="ARBA" id="ARBA00022723"/>
    </source>
</evidence>
<dbReference type="PANTHER" id="PTHR43808:SF17">
    <property type="entry name" value="PEPTIDASE M20"/>
    <property type="match status" value="1"/>
</dbReference>
<evidence type="ECO:0000313" key="6">
    <source>
        <dbReference type="Proteomes" id="UP000030416"/>
    </source>
</evidence>
<feature type="domain" description="Peptidase M20 dimerisation" evidence="4">
    <location>
        <begin position="205"/>
        <end position="302"/>
    </location>
</feature>
<dbReference type="Proteomes" id="UP000030416">
    <property type="component" value="Unassembled WGS sequence"/>
</dbReference>
<dbReference type="STRING" id="1384049.CD29_03600"/>
<evidence type="ECO:0000313" key="5">
    <source>
        <dbReference type="EMBL" id="KGR80048.1"/>
    </source>
</evidence>
<dbReference type="Gene3D" id="3.40.630.10">
    <property type="entry name" value="Zn peptidases"/>
    <property type="match status" value="1"/>
</dbReference>
<dbReference type="Pfam" id="PF07687">
    <property type="entry name" value="M20_dimer"/>
    <property type="match status" value="1"/>
</dbReference>
<dbReference type="GO" id="GO:0016787">
    <property type="term" value="F:hydrolase activity"/>
    <property type="evidence" value="ECO:0007669"/>
    <property type="project" value="UniProtKB-KW"/>
</dbReference>
<evidence type="ECO:0000256" key="2">
    <source>
        <dbReference type="ARBA" id="ARBA00022801"/>
    </source>
</evidence>
<organism evidence="5 6">
    <name type="scientific">Ureibacillus manganicus DSM 26584</name>
    <dbReference type="NCBI Taxonomy" id="1384049"/>
    <lineage>
        <taxon>Bacteria</taxon>
        <taxon>Bacillati</taxon>
        <taxon>Bacillota</taxon>
        <taxon>Bacilli</taxon>
        <taxon>Bacillales</taxon>
        <taxon>Caryophanaceae</taxon>
        <taxon>Ureibacillus</taxon>
    </lineage>
</organism>
<name>A0A0A3IB54_9BACL</name>